<dbReference type="Gene3D" id="3.40.50.2000">
    <property type="entry name" value="Glycogen Phosphorylase B"/>
    <property type="match status" value="2"/>
</dbReference>
<dbReference type="InterPro" id="IPR028098">
    <property type="entry name" value="Glyco_trans_4-like_N"/>
</dbReference>
<dbReference type="STRING" id="429701.A0A2G9I972"/>
<dbReference type="CDD" id="cd03801">
    <property type="entry name" value="GT4_PimA-like"/>
    <property type="match status" value="1"/>
</dbReference>
<dbReference type="SUPFAM" id="SSF53756">
    <property type="entry name" value="UDP-Glycosyltransferase/glycogen phosphorylase"/>
    <property type="match status" value="1"/>
</dbReference>
<dbReference type="Pfam" id="PF13439">
    <property type="entry name" value="Glyco_transf_4"/>
    <property type="match status" value="1"/>
</dbReference>
<evidence type="ECO:0000313" key="3">
    <source>
        <dbReference type="EMBL" id="PIN26298.1"/>
    </source>
</evidence>
<reference evidence="4" key="1">
    <citation type="journal article" date="2018" name="Gigascience">
        <title>Genome assembly of the Pink Ipe (Handroanthus impetiginosus, Bignoniaceae), a highly valued, ecologically keystone Neotropical timber forest tree.</title>
        <authorList>
            <person name="Silva-Junior O.B."/>
            <person name="Grattapaglia D."/>
            <person name="Novaes E."/>
            <person name="Collevatti R.G."/>
        </authorList>
    </citation>
    <scope>NUCLEOTIDE SEQUENCE [LARGE SCALE GENOMIC DNA]</scope>
    <source>
        <strain evidence="4">cv. UFG-1</strain>
    </source>
</reference>
<dbReference type="EMBL" id="NKXS01000116">
    <property type="protein sequence ID" value="PIN26298.1"/>
    <property type="molecule type" value="Genomic_DNA"/>
</dbReference>
<keyword evidence="1" id="KW-0472">Membrane</keyword>
<keyword evidence="1" id="KW-0812">Transmembrane</keyword>
<proteinExistence type="predicted"/>
<comment type="caution">
    <text evidence="3">The sequence shown here is derived from an EMBL/GenBank/DDBJ whole genome shotgun (WGS) entry which is preliminary data.</text>
</comment>
<feature type="domain" description="Glycosyltransferase subfamily 4-like N-terminal" evidence="2">
    <location>
        <begin position="91"/>
        <end position="263"/>
    </location>
</feature>
<evidence type="ECO:0000313" key="4">
    <source>
        <dbReference type="Proteomes" id="UP000231279"/>
    </source>
</evidence>
<evidence type="ECO:0000256" key="1">
    <source>
        <dbReference type="SAM" id="Phobius"/>
    </source>
</evidence>
<protein>
    <recommendedName>
        <fullName evidence="2">Glycosyltransferase subfamily 4-like N-terminal domain-containing protein</fullName>
    </recommendedName>
</protein>
<name>A0A2G9I972_9LAMI</name>
<dbReference type="AlphaFoldDB" id="A0A2G9I972"/>
<keyword evidence="1" id="KW-1133">Transmembrane helix</keyword>
<dbReference type="Proteomes" id="UP000231279">
    <property type="component" value="Unassembled WGS sequence"/>
</dbReference>
<sequence>MASSYLSLRCICYIFLFISSLSSFLFLYLSYFSINCSNGIQILSIEKNAQDFDLLTFPSAWNHLNFPSQPPPRFLKIALFVKKWPDKRRAGGLERHALTLHLALAKRGHEIHIFTSSCTNLSSMRNLYFHFSKPTNAGYLDQATIWNQFQVENLRRPFDVIHTESVALMHTRARNLTNLAVSWHGIGYESIHSDIIQELLREPEGTPSPILKERISKVVEEIKFFPRYSHHIATSDHVGDILRRIYMLPEEHVHIILNGVDEEIFKPEVEDFKLEFGIQQSESSLILGIAGRLVKDKGHPLIFEALKQIFNESLSFRDSVVVLVAGDGPWGARYQELGSNIHVLGPLEQAQLAKFYNVIDVFVNPTLRAQGLDHTLLEAMMVGKPLMATKLASITGSIINSRDIGYTFSPKVNSLKKVLYDVWKDGRVVLQKKGELARQRALKLFTASKMAAAYEKLFLCIAEKEKGRSDYCNYKAY</sequence>
<dbReference type="Pfam" id="PF13692">
    <property type="entry name" value="Glyco_trans_1_4"/>
    <property type="match status" value="1"/>
</dbReference>
<dbReference type="PANTHER" id="PTHR46686:SF4">
    <property type="entry name" value="GLYCOSYLTRANSFERASE FAMILY 4 PROTEIN"/>
    <property type="match status" value="1"/>
</dbReference>
<evidence type="ECO:0000259" key="2">
    <source>
        <dbReference type="Pfam" id="PF13439"/>
    </source>
</evidence>
<gene>
    <name evidence="3" type="ORF">CDL12_00948</name>
</gene>
<accession>A0A2G9I972</accession>
<dbReference type="OrthoDB" id="734129at2759"/>
<organism evidence="3 4">
    <name type="scientific">Handroanthus impetiginosus</name>
    <dbReference type="NCBI Taxonomy" id="429701"/>
    <lineage>
        <taxon>Eukaryota</taxon>
        <taxon>Viridiplantae</taxon>
        <taxon>Streptophyta</taxon>
        <taxon>Embryophyta</taxon>
        <taxon>Tracheophyta</taxon>
        <taxon>Spermatophyta</taxon>
        <taxon>Magnoliopsida</taxon>
        <taxon>eudicotyledons</taxon>
        <taxon>Gunneridae</taxon>
        <taxon>Pentapetalae</taxon>
        <taxon>asterids</taxon>
        <taxon>lamiids</taxon>
        <taxon>Lamiales</taxon>
        <taxon>Bignoniaceae</taxon>
        <taxon>Crescentiina</taxon>
        <taxon>Tabebuia alliance</taxon>
        <taxon>Handroanthus</taxon>
    </lineage>
</organism>
<dbReference type="PANTHER" id="PTHR46686">
    <property type="entry name" value="GLYCOSYLTRANSFERASE"/>
    <property type="match status" value="1"/>
</dbReference>
<feature type="transmembrane region" description="Helical" evidence="1">
    <location>
        <begin position="12"/>
        <end position="34"/>
    </location>
</feature>
<keyword evidence="4" id="KW-1185">Reference proteome</keyword>